<accession>A0A7M1RSJ8</accession>
<organism evidence="1 2">
    <name type="scientific">uncultured phage cr4_1</name>
    <dbReference type="NCBI Taxonomy" id="2772084"/>
    <lineage>
        <taxon>Viruses</taxon>
        <taxon>Duplodnaviria</taxon>
        <taxon>Heunggongvirae</taxon>
        <taxon>Uroviricota</taxon>
        <taxon>Caudoviricetes</taxon>
        <taxon>Crassvirales</taxon>
        <taxon>Suoliviridae</taxon>
        <taxon>Loutivirinae</taxon>
        <taxon>Buorbuivirus</taxon>
        <taxon>Buorbuivirus hominis</taxon>
    </lineage>
</organism>
<dbReference type="EMBL" id="MT774400">
    <property type="protein sequence ID" value="QOR57124.1"/>
    <property type="molecule type" value="Genomic_DNA"/>
</dbReference>
<evidence type="ECO:0000313" key="1">
    <source>
        <dbReference type="EMBL" id="QOR57124.1"/>
    </source>
</evidence>
<dbReference type="GeneID" id="65131054"/>
<dbReference type="Proteomes" id="UP000593850">
    <property type="component" value="Segment"/>
</dbReference>
<keyword evidence="2" id="KW-1185">Reference proteome</keyword>
<evidence type="ECO:0000313" key="2">
    <source>
        <dbReference type="Proteomes" id="UP000593850"/>
    </source>
</evidence>
<name>A0A7M1RSJ8_9CAUD</name>
<proteinExistence type="predicted"/>
<protein>
    <submittedName>
        <fullName evidence="1">Uncharacterized protein</fullName>
    </submittedName>
</protein>
<sequence length="140" mass="15727">MVSNLVILKQMIRLSRIIKDMKEARCKLSSIMAQSAYFIVDGAQSDIIRNQTKDSIANCLYTEKYLRLSVGNACKCLDGFNASIMEPIDYISSSDVRNKFVDICKGKKVVATINLTTGKITMLEPEHENMAEDKRPVENS</sequence>
<dbReference type="KEGG" id="vg:65131054"/>
<dbReference type="RefSeq" id="YP_010112576.1">
    <property type="nucleotide sequence ID" value="NC_055893.1"/>
</dbReference>
<reference evidence="1 2" key="1">
    <citation type="submission" date="2020-07" db="EMBL/GenBank/DDBJ databases">
        <title>Taxonomic proposal: Crassvirales, a new order of highly abundant and diverse bacterial viruses.</title>
        <authorList>
            <person name="Shkoporov A.N."/>
            <person name="Stockdale S.R."/>
            <person name="Guerin E."/>
            <person name="Ross R.P."/>
            <person name="Hill C."/>
        </authorList>
    </citation>
    <scope>NUCLEOTIDE SEQUENCE [LARGE SCALE GENOMIC DNA]</scope>
</reference>